<evidence type="ECO:0000313" key="6">
    <source>
        <dbReference type="Proteomes" id="UP000005240"/>
    </source>
</evidence>
<feature type="coiled-coil region" evidence="1">
    <location>
        <begin position="215"/>
        <end position="242"/>
    </location>
</feature>
<feature type="compositionally biased region" description="Polar residues" evidence="2">
    <location>
        <begin position="150"/>
        <end position="164"/>
    </location>
</feature>
<dbReference type="Pfam" id="PF14303">
    <property type="entry name" value="NAM-associated"/>
    <property type="match status" value="1"/>
</dbReference>
<reference evidence="5" key="4">
    <citation type="submission" date="2025-05" db="UniProtKB">
        <authorList>
            <consortium name="EnsemblFungi"/>
        </authorList>
    </citation>
    <scope>IDENTIFICATION</scope>
    <source>
        <strain evidence="5">isolate 1-1 / race 1 (BBBD)</strain>
    </source>
</reference>
<keyword evidence="6" id="KW-1185">Reference proteome</keyword>
<feature type="region of interest" description="Disordered" evidence="2">
    <location>
        <begin position="1"/>
        <end position="50"/>
    </location>
</feature>
<protein>
    <submittedName>
        <fullName evidence="5">NAM-associated domain-containing protein</fullName>
    </submittedName>
</protein>
<evidence type="ECO:0000256" key="2">
    <source>
        <dbReference type="SAM" id="MobiDB-lite"/>
    </source>
</evidence>
<gene>
    <name evidence="4" type="ORF">PTTG_07396</name>
</gene>
<evidence type="ECO:0000256" key="1">
    <source>
        <dbReference type="SAM" id="Coils"/>
    </source>
</evidence>
<dbReference type="EMBL" id="ADAS02000072">
    <property type="protein sequence ID" value="OAV91939.1"/>
    <property type="molecule type" value="Genomic_DNA"/>
</dbReference>
<dbReference type="VEuPathDB" id="FungiDB:PTTG_07396"/>
<reference evidence="5 6" key="3">
    <citation type="journal article" date="2017" name="G3 (Bethesda)">
        <title>Comparative analysis highlights variable genome content of wheat rusts and divergence of the mating loci.</title>
        <authorList>
            <person name="Cuomo C.A."/>
            <person name="Bakkeren G."/>
            <person name="Khalil H.B."/>
            <person name="Panwar V."/>
            <person name="Joly D."/>
            <person name="Linning R."/>
            <person name="Sakthikumar S."/>
            <person name="Song X."/>
            <person name="Adiconis X."/>
            <person name="Fan L."/>
            <person name="Goldberg J.M."/>
            <person name="Levin J.Z."/>
            <person name="Young S."/>
            <person name="Zeng Q."/>
            <person name="Anikster Y."/>
            <person name="Bruce M."/>
            <person name="Wang M."/>
            <person name="Yin C."/>
            <person name="McCallum B."/>
            <person name="Szabo L.J."/>
            <person name="Hulbert S."/>
            <person name="Chen X."/>
            <person name="Fellers J.P."/>
        </authorList>
    </citation>
    <scope>NUCLEOTIDE SEQUENCE</scope>
    <source>
        <strain evidence="6">Isolate 1-1 / race 1 (BBBD)</strain>
        <strain evidence="5">isolate 1-1 / race 1 (BBBD)</strain>
    </source>
</reference>
<feature type="compositionally biased region" description="Polar residues" evidence="2">
    <location>
        <begin position="24"/>
        <end position="48"/>
    </location>
</feature>
<evidence type="ECO:0000313" key="4">
    <source>
        <dbReference type="EMBL" id="OAV91939.1"/>
    </source>
</evidence>
<evidence type="ECO:0000313" key="5">
    <source>
        <dbReference type="EnsemblFungi" id="PTTG_07396-t43_1-p1"/>
    </source>
</evidence>
<dbReference type="PANTHER" id="PTHR45023">
    <property type="match status" value="1"/>
</dbReference>
<accession>A0A180GHJ1</accession>
<keyword evidence="1" id="KW-0175">Coiled coil</keyword>
<dbReference type="OrthoDB" id="2516506at2759"/>
<dbReference type="EnsemblFungi" id="PTTG_07396-t43_1">
    <property type="protein sequence ID" value="PTTG_07396-t43_1-p1"/>
    <property type="gene ID" value="PTTG_07396"/>
</dbReference>
<sequence length="286" mass="32334">MADSPPPQIEALLIRHPRKREDQTASLVRKSSSPSLGSTSANNPSLPTISRVRPFLQDREWGAMTTATLKFSAIYNAIERNPPSGSSPDDWLQEAMKNYQAQNKNVAFNCLSAWQKLRFAPKWRSDQRPDQPSTPLHPNALPDPIEPDLSPSTGITPSARSATSIDRPIGGKAAKRRRIEGYKHDKAIAQANELTKIAQERLGAFQKGNEILIAKNDIEREKLKIEEEKLVLEKEKVTIEKEFCRSKTQMNDYKLLCESEDIDDEDTKEVLMITKQEIKSKWQSRA</sequence>
<feature type="region of interest" description="Disordered" evidence="2">
    <location>
        <begin position="122"/>
        <end position="177"/>
    </location>
</feature>
<evidence type="ECO:0000259" key="3">
    <source>
        <dbReference type="Pfam" id="PF14303"/>
    </source>
</evidence>
<reference evidence="4" key="1">
    <citation type="submission" date="2009-11" db="EMBL/GenBank/DDBJ databases">
        <authorList>
            <consortium name="The Broad Institute Genome Sequencing Platform"/>
            <person name="Ward D."/>
            <person name="Feldgarden M."/>
            <person name="Earl A."/>
            <person name="Young S.K."/>
            <person name="Zeng Q."/>
            <person name="Koehrsen M."/>
            <person name="Alvarado L."/>
            <person name="Berlin A."/>
            <person name="Bochicchio J."/>
            <person name="Borenstein D."/>
            <person name="Chapman S.B."/>
            <person name="Chen Z."/>
            <person name="Engels R."/>
            <person name="Freedman E."/>
            <person name="Gellesch M."/>
            <person name="Goldberg J."/>
            <person name="Griggs A."/>
            <person name="Gujja S."/>
            <person name="Heilman E."/>
            <person name="Heiman D."/>
            <person name="Hepburn T."/>
            <person name="Howarth C."/>
            <person name="Jen D."/>
            <person name="Larson L."/>
            <person name="Lewis B."/>
            <person name="Mehta T."/>
            <person name="Park D."/>
            <person name="Pearson M."/>
            <person name="Roberts A."/>
            <person name="Saif S."/>
            <person name="Shea T."/>
            <person name="Shenoy N."/>
            <person name="Sisk P."/>
            <person name="Stolte C."/>
            <person name="Sykes S."/>
            <person name="Thomson T."/>
            <person name="Walk T."/>
            <person name="White J."/>
            <person name="Yandava C."/>
            <person name="Izard J."/>
            <person name="Baranova O.V."/>
            <person name="Blanton J.M."/>
            <person name="Tanner A.C."/>
            <person name="Dewhirst F.E."/>
            <person name="Haas B."/>
            <person name="Nusbaum C."/>
            <person name="Birren B."/>
        </authorList>
    </citation>
    <scope>NUCLEOTIDE SEQUENCE [LARGE SCALE GENOMIC DNA]</scope>
    <source>
        <strain evidence="4">1-1 BBBD Race 1</strain>
    </source>
</reference>
<dbReference type="PANTHER" id="PTHR45023:SF4">
    <property type="entry name" value="GLYCINE-RICH PROTEIN-RELATED"/>
    <property type="match status" value="1"/>
</dbReference>
<proteinExistence type="predicted"/>
<feature type="domain" description="No apical meristem-associated C-terminal" evidence="3">
    <location>
        <begin position="108"/>
        <end position="278"/>
    </location>
</feature>
<dbReference type="Proteomes" id="UP000005240">
    <property type="component" value="Unassembled WGS sequence"/>
</dbReference>
<dbReference type="InterPro" id="IPR029466">
    <property type="entry name" value="NAM-associated_C"/>
</dbReference>
<reference evidence="4" key="2">
    <citation type="submission" date="2016-05" db="EMBL/GenBank/DDBJ databases">
        <title>Comparative analysis highlights variable genome content of wheat rusts and divergence of the mating loci.</title>
        <authorList>
            <person name="Cuomo C.A."/>
            <person name="Bakkeren G."/>
            <person name="Szabo L."/>
            <person name="Khalil H."/>
            <person name="Joly D."/>
            <person name="Goldberg J."/>
            <person name="Young S."/>
            <person name="Zeng Q."/>
            <person name="Fellers J."/>
        </authorList>
    </citation>
    <scope>NUCLEOTIDE SEQUENCE [LARGE SCALE GENOMIC DNA]</scope>
    <source>
        <strain evidence="4">1-1 BBBD Race 1</strain>
    </source>
</reference>
<name>A0A180GHJ1_PUCT1</name>
<dbReference type="AlphaFoldDB" id="A0A180GHJ1"/>
<organism evidence="4">
    <name type="scientific">Puccinia triticina (isolate 1-1 / race 1 (BBBD))</name>
    <name type="common">Brown leaf rust fungus</name>
    <dbReference type="NCBI Taxonomy" id="630390"/>
    <lineage>
        <taxon>Eukaryota</taxon>
        <taxon>Fungi</taxon>
        <taxon>Dikarya</taxon>
        <taxon>Basidiomycota</taxon>
        <taxon>Pucciniomycotina</taxon>
        <taxon>Pucciniomycetes</taxon>
        <taxon>Pucciniales</taxon>
        <taxon>Pucciniaceae</taxon>
        <taxon>Puccinia</taxon>
    </lineage>
</organism>